<proteinExistence type="predicted"/>
<evidence type="ECO:0000256" key="3">
    <source>
        <dbReference type="ARBA" id="ARBA00022692"/>
    </source>
</evidence>
<keyword evidence="4 6" id="KW-1133">Transmembrane helix</keyword>
<evidence type="ECO:0000256" key="5">
    <source>
        <dbReference type="ARBA" id="ARBA00023136"/>
    </source>
</evidence>
<dbReference type="OrthoDB" id="9808136at2"/>
<evidence type="ECO:0000256" key="6">
    <source>
        <dbReference type="SAM" id="Phobius"/>
    </source>
</evidence>
<feature type="transmembrane region" description="Helical" evidence="6">
    <location>
        <begin position="188"/>
        <end position="210"/>
    </location>
</feature>
<dbReference type="GO" id="GO:0005886">
    <property type="term" value="C:plasma membrane"/>
    <property type="evidence" value="ECO:0007669"/>
    <property type="project" value="UniProtKB-SubCell"/>
</dbReference>
<keyword evidence="2" id="KW-1003">Cell membrane</keyword>
<dbReference type="GO" id="GO:0022857">
    <property type="term" value="F:transmembrane transporter activity"/>
    <property type="evidence" value="ECO:0007669"/>
    <property type="project" value="InterPro"/>
</dbReference>
<accession>A0A3E0W5P2</accession>
<feature type="transmembrane region" description="Helical" evidence="6">
    <location>
        <begin position="149"/>
        <end position="168"/>
    </location>
</feature>
<dbReference type="PANTHER" id="PTHR32196">
    <property type="entry name" value="ABC TRANSPORTER PERMEASE PROTEIN YPHD-RELATED-RELATED"/>
    <property type="match status" value="1"/>
</dbReference>
<name>A0A3E0W5P2_9MICO</name>
<dbReference type="CDD" id="cd06579">
    <property type="entry name" value="TM_PBP1_transp_AraH_like"/>
    <property type="match status" value="1"/>
</dbReference>
<dbReference type="Pfam" id="PF02653">
    <property type="entry name" value="BPD_transp_2"/>
    <property type="match status" value="1"/>
</dbReference>
<dbReference type="AlphaFoldDB" id="A0A3E0W5P2"/>
<feature type="transmembrane region" description="Helical" evidence="6">
    <location>
        <begin position="320"/>
        <end position="340"/>
    </location>
</feature>
<comment type="caution">
    <text evidence="7">The sequence shown here is derived from an EMBL/GenBank/DDBJ whole genome shotgun (WGS) entry which is preliminary data.</text>
</comment>
<comment type="subcellular location">
    <subcellularLocation>
        <location evidence="1">Cell membrane</location>
        <topology evidence="1">Multi-pass membrane protein</topology>
    </subcellularLocation>
</comment>
<protein>
    <submittedName>
        <fullName evidence="7">Ribonucleotide-diphosphate reductase subunit alpha</fullName>
    </submittedName>
</protein>
<dbReference type="InterPro" id="IPR001851">
    <property type="entry name" value="ABC_transp_permease"/>
</dbReference>
<organism evidence="7 8">
    <name type="scientific">Subtercola boreus</name>
    <dbReference type="NCBI Taxonomy" id="120213"/>
    <lineage>
        <taxon>Bacteria</taxon>
        <taxon>Bacillati</taxon>
        <taxon>Actinomycetota</taxon>
        <taxon>Actinomycetes</taxon>
        <taxon>Micrococcales</taxon>
        <taxon>Microbacteriaceae</taxon>
        <taxon>Subtercola</taxon>
    </lineage>
</organism>
<dbReference type="Proteomes" id="UP000256709">
    <property type="component" value="Unassembled WGS sequence"/>
</dbReference>
<evidence type="ECO:0000256" key="4">
    <source>
        <dbReference type="ARBA" id="ARBA00022989"/>
    </source>
</evidence>
<gene>
    <name evidence="7" type="ORF">B7R21_01415</name>
</gene>
<feature type="transmembrane region" description="Helical" evidence="6">
    <location>
        <begin position="39"/>
        <end position="60"/>
    </location>
</feature>
<keyword evidence="5 6" id="KW-0472">Membrane</keyword>
<feature type="transmembrane region" description="Helical" evidence="6">
    <location>
        <begin position="278"/>
        <end position="308"/>
    </location>
</feature>
<feature type="transmembrane region" description="Helical" evidence="6">
    <location>
        <begin position="238"/>
        <end position="258"/>
    </location>
</feature>
<dbReference type="PANTHER" id="PTHR32196:SF72">
    <property type="entry name" value="RIBOSE IMPORT PERMEASE PROTEIN RBSC"/>
    <property type="match status" value="1"/>
</dbReference>
<evidence type="ECO:0000313" key="7">
    <source>
        <dbReference type="EMBL" id="RFA16798.1"/>
    </source>
</evidence>
<reference evidence="7 8" key="1">
    <citation type="submission" date="2017-04" db="EMBL/GenBank/DDBJ databases">
        <title>Comparative genome analysis of Subtercola boreus.</title>
        <authorList>
            <person name="Cho Y.-J."/>
            <person name="Cho A."/>
            <person name="Kim O.-S."/>
            <person name="Lee J.-I."/>
        </authorList>
    </citation>
    <scope>NUCLEOTIDE SEQUENCE [LARGE SCALE GENOMIC DNA]</scope>
    <source>
        <strain evidence="7 8">P27444</strain>
    </source>
</reference>
<evidence type="ECO:0000256" key="2">
    <source>
        <dbReference type="ARBA" id="ARBA00022475"/>
    </source>
</evidence>
<dbReference type="RefSeq" id="WP_116281462.1">
    <property type="nucleotide sequence ID" value="NZ_NBXA01000002.1"/>
</dbReference>
<dbReference type="EMBL" id="NBXA01000002">
    <property type="protein sequence ID" value="RFA16798.1"/>
    <property type="molecule type" value="Genomic_DNA"/>
</dbReference>
<keyword evidence="3 6" id="KW-0812">Transmembrane</keyword>
<evidence type="ECO:0000313" key="8">
    <source>
        <dbReference type="Proteomes" id="UP000256709"/>
    </source>
</evidence>
<evidence type="ECO:0000256" key="1">
    <source>
        <dbReference type="ARBA" id="ARBA00004651"/>
    </source>
</evidence>
<feature type="transmembrane region" description="Helical" evidence="6">
    <location>
        <begin position="120"/>
        <end position="142"/>
    </location>
</feature>
<sequence length="348" mass="35564">MTTVNTPPAVDVDADSSASASASAEKAAASPWRRRGSSWLVKGNLLIVFVVIVVIASLLSPDFLTVRNLSNLLQQSSLTGIIAIGMTLVILTSGIDLSVGSTAALSGMIVAITLDGSVPIPLAILLALVVGLAVGLVMGAIAAWIRLPAFIVTLAGLTAIRGAAYLTTDGRPVGQNLPESFTLIGGGYMGFIPITGLIFIVVALLAAALLRFTTFGEYIYAVGSNEEAARLSGVPVKWVQMAVFGISGLTAALAGILLTSRLTIAQPTSFTGAELDGIAAVVLGGAALAGGRGGIGGTFIAVLLLSVLKNLFNLMGIGSFFQMVATGLILLLALILNKFIDSRARNIS</sequence>